<keyword evidence="6" id="KW-1185">Reference proteome</keyword>
<dbReference type="InterPro" id="IPR001486">
    <property type="entry name" value="Hemoglobin_trunc"/>
</dbReference>
<dbReference type="SUPFAM" id="SSF46458">
    <property type="entry name" value="Globin-like"/>
    <property type="match status" value="1"/>
</dbReference>
<dbReference type="Proteomes" id="UP000612055">
    <property type="component" value="Unassembled WGS sequence"/>
</dbReference>
<dbReference type="GO" id="GO:0046872">
    <property type="term" value="F:metal ion binding"/>
    <property type="evidence" value="ECO:0007669"/>
    <property type="project" value="UniProtKB-KW"/>
</dbReference>
<dbReference type="GO" id="GO:0019825">
    <property type="term" value="F:oxygen binding"/>
    <property type="evidence" value="ECO:0007669"/>
    <property type="project" value="InterPro"/>
</dbReference>
<name>A0A835XTQ1_9CHLO</name>
<keyword evidence="1" id="KW-0813">Transport</keyword>
<accession>A0A835XTQ1</accession>
<proteinExistence type="predicted"/>
<keyword evidence="2" id="KW-0349">Heme</keyword>
<evidence type="ECO:0000313" key="5">
    <source>
        <dbReference type="EMBL" id="KAG2489569.1"/>
    </source>
</evidence>
<dbReference type="CDD" id="cd00454">
    <property type="entry name" value="TrHb1_N"/>
    <property type="match status" value="1"/>
</dbReference>
<sequence length="203" mass="21815">MQTVFSAPRIAPARAQRTLPSRSSTVARAFHWPFAFRETQASPRRSEGVVDEGIKASGCPFAGLGAAPTTRTSTKEPQAPTLYDKLGGAAAVDAAVGIFYKKIMSDPELAPFFEGVDMDRQMKKQAGFLTYAFGGSGAYAGKSLYLSHKRMVEGGGLSERHFDGVAGHLVATLQELGVEQDLIDQVVAIVEPTRGQIFPHTQQ</sequence>
<evidence type="ECO:0000313" key="6">
    <source>
        <dbReference type="Proteomes" id="UP000612055"/>
    </source>
</evidence>
<dbReference type="Gene3D" id="1.10.490.10">
    <property type="entry name" value="Globins"/>
    <property type="match status" value="1"/>
</dbReference>
<protein>
    <recommendedName>
        <fullName evidence="7">Group 1 truncated hemoglobin</fullName>
    </recommendedName>
</protein>
<dbReference type="EMBL" id="JAEHOE010000072">
    <property type="protein sequence ID" value="KAG2489569.1"/>
    <property type="molecule type" value="Genomic_DNA"/>
</dbReference>
<dbReference type="InterPro" id="IPR012292">
    <property type="entry name" value="Globin/Proto"/>
</dbReference>
<dbReference type="GO" id="GO:0020037">
    <property type="term" value="F:heme binding"/>
    <property type="evidence" value="ECO:0007669"/>
    <property type="project" value="InterPro"/>
</dbReference>
<comment type="caution">
    <text evidence="5">The sequence shown here is derived from an EMBL/GenBank/DDBJ whole genome shotgun (WGS) entry which is preliminary data.</text>
</comment>
<evidence type="ECO:0000256" key="2">
    <source>
        <dbReference type="ARBA" id="ARBA00022617"/>
    </source>
</evidence>
<keyword evidence="3" id="KW-0479">Metal-binding</keyword>
<dbReference type="OrthoDB" id="514183at2759"/>
<gene>
    <name evidence="5" type="ORF">HYH03_012017</name>
</gene>
<keyword evidence="4" id="KW-0408">Iron</keyword>
<evidence type="ECO:0000256" key="1">
    <source>
        <dbReference type="ARBA" id="ARBA00022448"/>
    </source>
</evidence>
<evidence type="ECO:0000256" key="3">
    <source>
        <dbReference type="ARBA" id="ARBA00022723"/>
    </source>
</evidence>
<dbReference type="Pfam" id="PF01152">
    <property type="entry name" value="Bac_globin"/>
    <property type="match status" value="1"/>
</dbReference>
<reference evidence="5" key="1">
    <citation type="journal article" date="2020" name="bioRxiv">
        <title>Comparative genomics of Chlamydomonas.</title>
        <authorList>
            <person name="Craig R.J."/>
            <person name="Hasan A.R."/>
            <person name="Ness R.W."/>
            <person name="Keightley P.D."/>
        </authorList>
    </citation>
    <scope>NUCLEOTIDE SEQUENCE</scope>
    <source>
        <strain evidence="5">CCAP 11/70</strain>
    </source>
</reference>
<evidence type="ECO:0000256" key="4">
    <source>
        <dbReference type="ARBA" id="ARBA00023004"/>
    </source>
</evidence>
<dbReference type="AlphaFoldDB" id="A0A835XTQ1"/>
<organism evidence="5 6">
    <name type="scientific">Edaphochlamys debaryana</name>
    <dbReference type="NCBI Taxonomy" id="47281"/>
    <lineage>
        <taxon>Eukaryota</taxon>
        <taxon>Viridiplantae</taxon>
        <taxon>Chlorophyta</taxon>
        <taxon>core chlorophytes</taxon>
        <taxon>Chlorophyceae</taxon>
        <taxon>CS clade</taxon>
        <taxon>Chlamydomonadales</taxon>
        <taxon>Chlamydomonadales incertae sedis</taxon>
        <taxon>Edaphochlamys</taxon>
    </lineage>
</organism>
<dbReference type="InterPro" id="IPR009050">
    <property type="entry name" value="Globin-like_sf"/>
</dbReference>
<evidence type="ECO:0008006" key="7">
    <source>
        <dbReference type="Google" id="ProtNLM"/>
    </source>
</evidence>